<dbReference type="AlphaFoldDB" id="A0A0A1YL38"/>
<dbReference type="SUPFAM" id="SSF53850">
    <property type="entry name" value="Periplasmic binding protein-like II"/>
    <property type="match status" value="1"/>
</dbReference>
<dbReference type="GO" id="GO:0042597">
    <property type="term" value="C:periplasmic space"/>
    <property type="evidence" value="ECO:0007669"/>
    <property type="project" value="UniProtKB-SubCell"/>
</dbReference>
<feature type="domain" description="Solute-binding protein family 3/N-terminal" evidence="5">
    <location>
        <begin position="34"/>
        <end position="283"/>
    </location>
</feature>
<comment type="caution">
    <text evidence="6">The sequence shown here is derived from an EMBL/GenBank/DDBJ whole genome shotgun (WGS) entry which is preliminary data.</text>
</comment>
<evidence type="ECO:0000313" key="6">
    <source>
        <dbReference type="EMBL" id="KFX69678.1"/>
    </source>
</evidence>
<organism evidence="6 7">
    <name type="scientific">Pseudomonas taeanensis MS-3</name>
    <dbReference type="NCBI Taxonomy" id="1395571"/>
    <lineage>
        <taxon>Bacteria</taxon>
        <taxon>Pseudomonadati</taxon>
        <taxon>Pseudomonadota</taxon>
        <taxon>Gammaproteobacteria</taxon>
        <taxon>Pseudomonadales</taxon>
        <taxon>Pseudomonadaceae</taxon>
        <taxon>Pseudomonas</taxon>
    </lineage>
</organism>
<protein>
    <recommendedName>
        <fullName evidence="5">Solute-binding protein family 3/N-terminal domain-containing protein</fullName>
    </recommendedName>
</protein>
<accession>A0A0A1YL38</accession>
<reference evidence="6 7" key="1">
    <citation type="journal article" date="2014" name="Genome Announc.">
        <title>Draft Genome Sequence of Petroleum Oil-Degrading Marine Bacterium Pseudomonas taeanensis Strain MS-3, Isolated from a Crude Oil-Contaminated Seashore.</title>
        <authorList>
            <person name="Lee S.Y."/>
            <person name="Kim S.H."/>
            <person name="Lee D.G."/>
            <person name="Shin S."/>
            <person name="Yun S.H."/>
            <person name="Choi C.W."/>
            <person name="Chung Y.H."/>
            <person name="Choi J.S."/>
            <person name="Kahng H.Y."/>
            <person name="Kim S.I."/>
        </authorList>
    </citation>
    <scope>NUCLEOTIDE SEQUENCE [LARGE SCALE GENOMIC DNA]</scope>
    <source>
        <strain evidence="6 7">MS-3</strain>
    </source>
</reference>
<gene>
    <name evidence="6" type="ORF">TMS3_0109160</name>
</gene>
<keyword evidence="3 4" id="KW-0732">Signal</keyword>
<dbReference type="STRING" id="1395571.TMS3_0109160"/>
<dbReference type="InterPro" id="IPR001638">
    <property type="entry name" value="Solute-binding_3/MltF_N"/>
</dbReference>
<name>A0A0A1YL38_9PSED</name>
<evidence type="ECO:0000256" key="3">
    <source>
        <dbReference type="ARBA" id="ARBA00022729"/>
    </source>
</evidence>
<evidence type="ECO:0000259" key="5">
    <source>
        <dbReference type="SMART" id="SM00062"/>
    </source>
</evidence>
<dbReference type="SMART" id="SM00062">
    <property type="entry name" value="PBPb"/>
    <property type="match status" value="1"/>
</dbReference>
<keyword evidence="7" id="KW-1185">Reference proteome</keyword>
<comment type="similarity">
    <text evidence="2">Belongs to the bacterial solute-binding protein SsuA/TauA family.</text>
</comment>
<proteinExistence type="inferred from homology"/>
<evidence type="ECO:0000313" key="7">
    <source>
        <dbReference type="Proteomes" id="UP000030063"/>
    </source>
</evidence>
<evidence type="ECO:0000256" key="4">
    <source>
        <dbReference type="SAM" id="SignalP"/>
    </source>
</evidence>
<dbReference type="Gene3D" id="3.40.190.10">
    <property type="entry name" value="Periplasmic binding protein-like II"/>
    <property type="match status" value="2"/>
</dbReference>
<feature type="chain" id="PRO_5001996189" description="Solute-binding protein family 3/N-terminal domain-containing protein" evidence="4">
    <location>
        <begin position="21"/>
        <end position="323"/>
    </location>
</feature>
<dbReference type="GO" id="GO:0042918">
    <property type="term" value="P:alkanesulfonate transmembrane transport"/>
    <property type="evidence" value="ECO:0007669"/>
    <property type="project" value="TreeGrafter"/>
</dbReference>
<dbReference type="InterPro" id="IPR015168">
    <property type="entry name" value="SsuA/THI5"/>
</dbReference>
<evidence type="ECO:0000256" key="2">
    <source>
        <dbReference type="ARBA" id="ARBA00010742"/>
    </source>
</evidence>
<dbReference type="PANTHER" id="PTHR30024:SF47">
    <property type="entry name" value="TAURINE-BINDING PERIPLASMIC PROTEIN"/>
    <property type="match status" value="1"/>
</dbReference>
<dbReference type="PANTHER" id="PTHR30024">
    <property type="entry name" value="ALIPHATIC SULFONATES-BINDING PROTEIN-RELATED"/>
    <property type="match status" value="1"/>
</dbReference>
<feature type="signal peptide" evidence="4">
    <location>
        <begin position="1"/>
        <end position="20"/>
    </location>
</feature>
<comment type="subcellular location">
    <subcellularLocation>
        <location evidence="1">Periplasm</location>
    </subcellularLocation>
</comment>
<dbReference type="EMBL" id="AWSQ01000002">
    <property type="protein sequence ID" value="KFX69678.1"/>
    <property type="molecule type" value="Genomic_DNA"/>
</dbReference>
<sequence>MRKALMGSAMALMMGTYAQADDLTVAYFPGWPTTHQVGEEKGWFNKAVGMDVQFREFDTGSAMAAAMLSGDVKVAYSMGVIPFVIAVTKGAPLDLVGVAVTYSENDNCVVRDESGIDSPLDLKGKTVGVPFGTVSHYKMLKTFENIGVDVGTMKVVDMAPPDIAAAMSRGDVDMGCGWEPALSRMLENGRLLISAKEQESWGLKVFDVIVVNREFANKNPEKVSAFLATVDQSTDFYQANKDQSIGIISKRAGISEEQTRSIMAKFGFPKRDEQLSDAWMGKDVPAFLKGVADVMVANGEMDKALDDYSPYVKADYYRNTTAP</sequence>
<dbReference type="Pfam" id="PF09084">
    <property type="entry name" value="NMT1"/>
    <property type="match status" value="1"/>
</dbReference>
<dbReference type="Proteomes" id="UP000030063">
    <property type="component" value="Unassembled WGS sequence"/>
</dbReference>
<dbReference type="eggNOG" id="COG4521">
    <property type="taxonomic scope" value="Bacteria"/>
</dbReference>
<evidence type="ECO:0000256" key="1">
    <source>
        <dbReference type="ARBA" id="ARBA00004418"/>
    </source>
</evidence>